<comment type="caution">
    <text evidence="1">The sequence shown here is derived from an EMBL/GenBank/DDBJ whole genome shotgun (WGS) entry which is preliminary data.</text>
</comment>
<name>A0ACA9N5K6_9GLOM</name>
<reference evidence="1" key="1">
    <citation type="submission" date="2021-06" db="EMBL/GenBank/DDBJ databases">
        <authorList>
            <person name="Kallberg Y."/>
            <person name="Tangrot J."/>
            <person name="Rosling A."/>
        </authorList>
    </citation>
    <scope>NUCLEOTIDE SEQUENCE</scope>
    <source>
        <strain evidence="1">28 12/20/2015</strain>
    </source>
</reference>
<proteinExistence type="predicted"/>
<dbReference type="EMBL" id="CAJVPW010012440">
    <property type="protein sequence ID" value="CAG8635629.1"/>
    <property type="molecule type" value="Genomic_DNA"/>
</dbReference>
<accession>A0ACA9N5K6</accession>
<feature type="non-terminal residue" evidence="1">
    <location>
        <position position="1"/>
    </location>
</feature>
<gene>
    <name evidence="1" type="ORF">SPELUC_LOCUS8373</name>
</gene>
<protein>
    <submittedName>
        <fullName evidence="1">15675_t:CDS:1</fullName>
    </submittedName>
</protein>
<keyword evidence="2" id="KW-1185">Reference proteome</keyword>
<dbReference type="Proteomes" id="UP000789366">
    <property type="component" value="Unassembled WGS sequence"/>
</dbReference>
<organism evidence="1 2">
    <name type="scientific">Cetraspora pellucida</name>
    <dbReference type="NCBI Taxonomy" id="1433469"/>
    <lineage>
        <taxon>Eukaryota</taxon>
        <taxon>Fungi</taxon>
        <taxon>Fungi incertae sedis</taxon>
        <taxon>Mucoromycota</taxon>
        <taxon>Glomeromycotina</taxon>
        <taxon>Glomeromycetes</taxon>
        <taxon>Diversisporales</taxon>
        <taxon>Gigasporaceae</taxon>
        <taxon>Cetraspora</taxon>
    </lineage>
</organism>
<evidence type="ECO:0000313" key="1">
    <source>
        <dbReference type="EMBL" id="CAG8635629.1"/>
    </source>
</evidence>
<evidence type="ECO:0000313" key="2">
    <source>
        <dbReference type="Proteomes" id="UP000789366"/>
    </source>
</evidence>
<sequence length="172" mass="19054">LQRKDWINVIDVFVMSYNSTVHKAHSHTPYEAMFGWKMHCVYNTPNTSRTTAIFETSIVETTTASKTTTISGTTPASKTIITASETASETTITASENASETTFETTTSETTAPRIITNEDAIKQHISYMLEMHQSISASLEKYCAKLGRNIVEVNGEDIQVSVKQVRAIKKP</sequence>